<dbReference type="GO" id="GO:0003677">
    <property type="term" value="F:DNA binding"/>
    <property type="evidence" value="ECO:0007669"/>
    <property type="project" value="InterPro"/>
</dbReference>
<name>A0A0G0GJR2_9BACT</name>
<sequence length="149" mass="18280">MVYMTKKRNFKSNNPYHIYNRGNKKERLFLNENDYLYFEDALKYSAGIFKVWIYTWCLMGNHYHLLVKSTNPESIMLMMHRITTSYSFHMRSKYHYVGHIFQGRYCTVEIENEEHFQAVLRYIKNNPVKKKLCKKSEDYRWLTVISEEY</sequence>
<dbReference type="AlphaFoldDB" id="A0A0G0GJR2"/>
<reference evidence="2 3" key="1">
    <citation type="journal article" date="2015" name="Nature">
        <title>rRNA introns, odd ribosomes, and small enigmatic genomes across a large radiation of phyla.</title>
        <authorList>
            <person name="Brown C.T."/>
            <person name="Hug L.A."/>
            <person name="Thomas B.C."/>
            <person name="Sharon I."/>
            <person name="Castelle C.J."/>
            <person name="Singh A."/>
            <person name="Wilkins M.J."/>
            <person name="Williams K.H."/>
            <person name="Banfield J.F."/>
        </authorList>
    </citation>
    <scope>NUCLEOTIDE SEQUENCE [LARGE SCALE GENOMIC DNA]</scope>
</reference>
<dbReference type="InterPro" id="IPR002686">
    <property type="entry name" value="Transposase_17"/>
</dbReference>
<dbReference type="PANTHER" id="PTHR34322:SF2">
    <property type="entry name" value="TRANSPOSASE IS200-LIKE DOMAIN-CONTAINING PROTEIN"/>
    <property type="match status" value="1"/>
</dbReference>
<dbReference type="SUPFAM" id="SSF143422">
    <property type="entry name" value="Transposase IS200-like"/>
    <property type="match status" value="1"/>
</dbReference>
<feature type="domain" description="Transposase IS200-like" evidence="1">
    <location>
        <begin position="11"/>
        <end position="126"/>
    </location>
</feature>
<evidence type="ECO:0000313" key="2">
    <source>
        <dbReference type="EMBL" id="KKP91862.1"/>
    </source>
</evidence>
<dbReference type="InterPro" id="IPR036515">
    <property type="entry name" value="Transposase_17_sf"/>
</dbReference>
<gene>
    <name evidence="2" type="ORF">UR96_C0026G0012</name>
</gene>
<dbReference type="SMART" id="SM01321">
    <property type="entry name" value="Y1_Tnp"/>
    <property type="match status" value="1"/>
</dbReference>
<evidence type="ECO:0000259" key="1">
    <source>
        <dbReference type="SMART" id="SM01321"/>
    </source>
</evidence>
<dbReference type="PATRIC" id="fig|1619090.3.peg.546"/>
<protein>
    <recommendedName>
        <fullName evidence="1">Transposase IS200-like domain-containing protein</fullName>
    </recommendedName>
</protein>
<evidence type="ECO:0000313" key="3">
    <source>
        <dbReference type="Proteomes" id="UP000034140"/>
    </source>
</evidence>
<dbReference type="GO" id="GO:0006313">
    <property type="term" value="P:DNA transposition"/>
    <property type="evidence" value="ECO:0007669"/>
    <property type="project" value="InterPro"/>
</dbReference>
<comment type="caution">
    <text evidence="2">The sequence shown here is derived from an EMBL/GenBank/DDBJ whole genome shotgun (WGS) entry which is preliminary data.</text>
</comment>
<dbReference type="Pfam" id="PF01797">
    <property type="entry name" value="Y1_Tnp"/>
    <property type="match status" value="1"/>
</dbReference>
<dbReference type="EMBL" id="LBRE01000026">
    <property type="protein sequence ID" value="KKP91862.1"/>
    <property type="molecule type" value="Genomic_DNA"/>
</dbReference>
<dbReference type="GO" id="GO:0004803">
    <property type="term" value="F:transposase activity"/>
    <property type="evidence" value="ECO:0007669"/>
    <property type="project" value="InterPro"/>
</dbReference>
<accession>A0A0G0GJR2</accession>
<dbReference type="PANTHER" id="PTHR34322">
    <property type="entry name" value="TRANSPOSASE, Y1_TNP DOMAIN-CONTAINING"/>
    <property type="match status" value="1"/>
</dbReference>
<organism evidence="2 3">
    <name type="scientific">candidate division WS6 bacterium GW2011_GWC1_36_11</name>
    <dbReference type="NCBI Taxonomy" id="1619090"/>
    <lineage>
        <taxon>Bacteria</taxon>
        <taxon>Candidatus Dojkabacteria</taxon>
    </lineage>
</organism>
<proteinExistence type="predicted"/>
<dbReference type="Gene3D" id="3.30.70.1290">
    <property type="entry name" value="Transposase IS200-like"/>
    <property type="match status" value="1"/>
</dbReference>
<dbReference type="Proteomes" id="UP000034140">
    <property type="component" value="Unassembled WGS sequence"/>
</dbReference>